<gene>
    <name evidence="1" type="ORF">C6569_06025</name>
</gene>
<proteinExistence type="predicted"/>
<dbReference type="Proteomes" id="UP000237889">
    <property type="component" value="Chromosome"/>
</dbReference>
<name>A0A2S0N901_9HYPH</name>
<sequence>MLTFTRHAAGRSDRIAVELETLVVAGWAGRDEAAIQHHIHELAAIGVPPPSSVPVFYRGAAALVTQSRRVEVLGPDSSGEIEPVVLSLADGLWVTVGSDHTDRKAETYGIALSKQMCAKPVGTILWKYEEVAPHWDQLMLRAHAVIGGERVLYQEGPLAQLRPPPDLIAKWTGRDTLLPATLMFGGTLGAIGGIRPAARFEMELIDPVLNRTIAHAYDIVDLPVVS</sequence>
<dbReference type="RefSeq" id="WP_106747992.1">
    <property type="nucleotide sequence ID" value="NZ_CP027668.1"/>
</dbReference>
<dbReference type="GO" id="GO:0003824">
    <property type="term" value="F:catalytic activity"/>
    <property type="evidence" value="ECO:0007669"/>
    <property type="project" value="InterPro"/>
</dbReference>
<accession>A0A2S0N901</accession>
<keyword evidence="2" id="KW-1185">Reference proteome</keyword>
<dbReference type="Pfam" id="PF11010">
    <property type="entry name" value="DUF2848"/>
    <property type="match status" value="1"/>
</dbReference>
<organism evidence="1 2">
    <name type="scientific">Phreatobacter cathodiphilus</name>
    <dbReference type="NCBI Taxonomy" id="1868589"/>
    <lineage>
        <taxon>Bacteria</taxon>
        <taxon>Pseudomonadati</taxon>
        <taxon>Pseudomonadota</taxon>
        <taxon>Alphaproteobacteria</taxon>
        <taxon>Hyphomicrobiales</taxon>
        <taxon>Phreatobacteraceae</taxon>
        <taxon>Phreatobacter</taxon>
    </lineage>
</organism>
<dbReference type="InterPro" id="IPR021269">
    <property type="entry name" value="DUF2848"/>
</dbReference>
<dbReference type="EMBL" id="CP027668">
    <property type="protein sequence ID" value="AVO44649.1"/>
    <property type="molecule type" value="Genomic_DNA"/>
</dbReference>
<evidence type="ECO:0000313" key="2">
    <source>
        <dbReference type="Proteomes" id="UP000237889"/>
    </source>
</evidence>
<reference evidence="1 2" key="1">
    <citation type="submission" date="2018-03" db="EMBL/GenBank/DDBJ databases">
        <title>Genome sequencing of Phreatobacter sp.</title>
        <authorList>
            <person name="Kim S.-J."/>
            <person name="Heo J."/>
            <person name="Kwon S.-W."/>
        </authorList>
    </citation>
    <scope>NUCLEOTIDE SEQUENCE [LARGE SCALE GENOMIC DNA]</scope>
    <source>
        <strain evidence="1 2">S-12</strain>
    </source>
</reference>
<dbReference type="KEGG" id="phr:C6569_06025"/>
<dbReference type="AlphaFoldDB" id="A0A2S0N901"/>
<dbReference type="SUPFAM" id="SSF56529">
    <property type="entry name" value="FAH"/>
    <property type="match status" value="1"/>
</dbReference>
<protein>
    <submittedName>
        <fullName evidence="1">DUF2848 domain-containing protein</fullName>
    </submittedName>
</protein>
<dbReference type="OrthoDB" id="9792678at2"/>
<dbReference type="InterPro" id="IPR036663">
    <property type="entry name" value="Fumarylacetoacetase_C_sf"/>
</dbReference>
<evidence type="ECO:0000313" key="1">
    <source>
        <dbReference type="EMBL" id="AVO44649.1"/>
    </source>
</evidence>